<dbReference type="EMBL" id="HBHI01006744">
    <property type="protein sequence ID" value="CAD9659738.1"/>
    <property type="molecule type" value="Transcribed_RNA"/>
</dbReference>
<proteinExistence type="predicted"/>
<dbReference type="AlphaFoldDB" id="A0A7S2R3J3"/>
<dbReference type="PANTHER" id="PTHR42961:SF2">
    <property type="entry name" value="IRON-SULFUR PROTEIN NUBPL"/>
    <property type="match status" value="1"/>
</dbReference>
<dbReference type="Pfam" id="PF10609">
    <property type="entry name" value="ParA"/>
    <property type="match status" value="1"/>
</dbReference>
<reference evidence="3" key="1">
    <citation type="submission" date="2021-01" db="EMBL/GenBank/DDBJ databases">
        <authorList>
            <person name="Corre E."/>
            <person name="Pelletier E."/>
            <person name="Niang G."/>
            <person name="Scheremetjew M."/>
            <person name="Finn R."/>
            <person name="Kale V."/>
            <person name="Holt S."/>
            <person name="Cochrane G."/>
            <person name="Meng A."/>
            <person name="Brown T."/>
            <person name="Cohen L."/>
        </authorList>
    </citation>
    <scope>NUCLEOTIDE SEQUENCE</scope>
    <source>
        <strain evidence="3">CCMP1452</strain>
    </source>
</reference>
<organism evidence="3">
    <name type="scientific">Eucampia antarctica</name>
    <dbReference type="NCBI Taxonomy" id="49252"/>
    <lineage>
        <taxon>Eukaryota</taxon>
        <taxon>Sar</taxon>
        <taxon>Stramenopiles</taxon>
        <taxon>Ochrophyta</taxon>
        <taxon>Bacillariophyta</taxon>
        <taxon>Mediophyceae</taxon>
        <taxon>Biddulphiophycidae</taxon>
        <taxon>Hemiaulales</taxon>
        <taxon>Hemiaulaceae</taxon>
        <taxon>Eucampia</taxon>
    </lineage>
</organism>
<dbReference type="PANTHER" id="PTHR42961">
    <property type="entry name" value="IRON-SULFUR PROTEIN NUBPL"/>
    <property type="match status" value="1"/>
</dbReference>
<protein>
    <recommendedName>
        <fullName evidence="4">Gamma-butyrobetaine hydroxylase-like N-terminal domain-containing protein</fullName>
    </recommendedName>
</protein>
<sequence length="296" mass="32132">MDILLLDLPPGTGDVQMTICQELELSGAVAVTTPSKLAITDARKGIDMFRSMGVSTLAAVENMSYFTCEGGGKHYPFGKGIGGDSSTFLKEEVGLKSSNIFQLPISEFTNTSNDEGSPLCCSRPADAASEIFVFSKLAKTVATELILLRNGKGDMEKQATVVTLVDESHKNRYDVASLQLVLNKEGKTFTVRLFSESGATQLSINGEDLRLRHPKTGEMLENEDISTDIENATCSSSSNQIIVQQHQHKQPKFIPMKVDKKGRYGYEIEFSDGATIIYSMLSIAIAAGGKVKEDNL</sequence>
<name>A0A7S2R3J3_9STRA</name>
<dbReference type="InterPro" id="IPR033756">
    <property type="entry name" value="YlxH/NBP35"/>
</dbReference>
<evidence type="ECO:0000256" key="2">
    <source>
        <dbReference type="ARBA" id="ARBA00022840"/>
    </source>
</evidence>
<dbReference type="InterPro" id="IPR044304">
    <property type="entry name" value="NUBPL-like"/>
</dbReference>
<evidence type="ECO:0000256" key="1">
    <source>
        <dbReference type="ARBA" id="ARBA00022741"/>
    </source>
</evidence>
<dbReference type="GO" id="GO:0051539">
    <property type="term" value="F:4 iron, 4 sulfur cluster binding"/>
    <property type="evidence" value="ECO:0007669"/>
    <property type="project" value="TreeGrafter"/>
</dbReference>
<evidence type="ECO:0008006" key="4">
    <source>
        <dbReference type="Google" id="ProtNLM"/>
    </source>
</evidence>
<keyword evidence="2" id="KW-0067">ATP-binding</keyword>
<evidence type="ECO:0000313" key="3">
    <source>
        <dbReference type="EMBL" id="CAD9659738.1"/>
    </source>
</evidence>
<dbReference type="InterPro" id="IPR027417">
    <property type="entry name" value="P-loop_NTPase"/>
</dbReference>
<dbReference type="Gene3D" id="3.40.50.300">
    <property type="entry name" value="P-loop containing nucleotide triphosphate hydrolases"/>
    <property type="match status" value="1"/>
</dbReference>
<dbReference type="GO" id="GO:0005524">
    <property type="term" value="F:ATP binding"/>
    <property type="evidence" value="ECO:0007669"/>
    <property type="project" value="UniProtKB-KW"/>
</dbReference>
<keyword evidence="1" id="KW-0547">Nucleotide-binding</keyword>
<dbReference type="SUPFAM" id="SSF52540">
    <property type="entry name" value="P-loop containing nucleoside triphosphate hydrolases"/>
    <property type="match status" value="1"/>
</dbReference>
<accession>A0A7S2R3J3</accession>
<gene>
    <name evidence="3" type="ORF">EANT1437_LOCUS3421</name>
</gene>
<dbReference type="GO" id="GO:0016226">
    <property type="term" value="P:iron-sulfur cluster assembly"/>
    <property type="evidence" value="ECO:0007669"/>
    <property type="project" value="InterPro"/>
</dbReference>